<name>A0ABD5QBV1_9EURY</name>
<evidence type="ECO:0000256" key="3">
    <source>
        <dbReference type="ARBA" id="ARBA00022729"/>
    </source>
</evidence>
<protein>
    <submittedName>
        <fullName evidence="7">BMP family protein</fullName>
    </submittedName>
</protein>
<dbReference type="Proteomes" id="UP001595925">
    <property type="component" value="Unassembled WGS sequence"/>
</dbReference>
<feature type="domain" description="ABC transporter substrate-binding protein PnrA-like" evidence="6">
    <location>
        <begin position="55"/>
        <end position="337"/>
    </location>
</feature>
<sequence length="371" mass="38905">MGGRPGSRVPGTGSRIDRRTLLATALSGTTATAGCLAGAGSGLGEDSGEERVDEVAMVSSPAGFDDDAFNDEALAGLQEAASEYGFGIRTIQATQPERYESVQADAAEEGHDLVVCASDYHTDALSTNAATYPDQNWMLINNAIQGADNVSGWIERNDQLSFLAGVVAGTMTGERFHHNRYRTDPERSVVGFVGGEESDLLRAFERSYIEGARWANEDVEVLSGYGGSFEDPAGADRVASAQIDDGADVVWHAAAGAGEGVFAAADRRGRFALGVDTDQSVAVEEYADVILGSAVKAVDSATYRVAKAVVEDEFEEVVGERTLSIANGGVGFVVGREFEDRLPEGVLEAVGDAEDALEEGRVDLSCGPTGC</sequence>
<keyword evidence="5" id="KW-0449">Lipoprotein</keyword>
<evidence type="ECO:0000259" key="6">
    <source>
        <dbReference type="Pfam" id="PF02608"/>
    </source>
</evidence>
<evidence type="ECO:0000256" key="4">
    <source>
        <dbReference type="ARBA" id="ARBA00023136"/>
    </source>
</evidence>
<dbReference type="EMBL" id="JBHSJG010000018">
    <property type="protein sequence ID" value="MFC4987241.1"/>
    <property type="molecule type" value="Genomic_DNA"/>
</dbReference>
<dbReference type="PANTHER" id="PTHR34296">
    <property type="entry name" value="TRANSCRIPTIONAL ACTIVATOR PROTEIN MED"/>
    <property type="match status" value="1"/>
</dbReference>
<gene>
    <name evidence="7" type="ORF">ACFPFO_05560</name>
</gene>
<dbReference type="PANTHER" id="PTHR34296:SF2">
    <property type="entry name" value="ABC TRANSPORTER GUANOSINE-BINDING PROTEIN NUPN"/>
    <property type="match status" value="1"/>
</dbReference>
<evidence type="ECO:0000313" key="7">
    <source>
        <dbReference type="EMBL" id="MFC4987241.1"/>
    </source>
</evidence>
<dbReference type="PROSITE" id="PS51257">
    <property type="entry name" value="PROKAR_LIPOPROTEIN"/>
    <property type="match status" value="1"/>
</dbReference>
<keyword evidence="2" id="KW-1003">Cell membrane</keyword>
<proteinExistence type="predicted"/>
<dbReference type="InterPro" id="IPR050957">
    <property type="entry name" value="BMP_lipoprotein"/>
</dbReference>
<keyword evidence="8" id="KW-1185">Reference proteome</keyword>
<evidence type="ECO:0000256" key="2">
    <source>
        <dbReference type="ARBA" id="ARBA00022475"/>
    </source>
</evidence>
<dbReference type="Pfam" id="PF02608">
    <property type="entry name" value="Bmp"/>
    <property type="match status" value="1"/>
</dbReference>
<dbReference type="GO" id="GO:0005886">
    <property type="term" value="C:plasma membrane"/>
    <property type="evidence" value="ECO:0007669"/>
    <property type="project" value="UniProtKB-SubCell"/>
</dbReference>
<dbReference type="Gene3D" id="3.40.50.2300">
    <property type="match status" value="2"/>
</dbReference>
<dbReference type="InterPro" id="IPR003760">
    <property type="entry name" value="PnrA-like"/>
</dbReference>
<evidence type="ECO:0000313" key="8">
    <source>
        <dbReference type="Proteomes" id="UP001595925"/>
    </source>
</evidence>
<reference evidence="7 8" key="1">
    <citation type="journal article" date="2019" name="Int. J. Syst. Evol. Microbiol.">
        <title>The Global Catalogue of Microorganisms (GCM) 10K type strain sequencing project: providing services to taxonomists for standard genome sequencing and annotation.</title>
        <authorList>
            <consortium name="The Broad Institute Genomics Platform"/>
            <consortium name="The Broad Institute Genome Sequencing Center for Infectious Disease"/>
            <person name="Wu L."/>
            <person name="Ma J."/>
        </authorList>
    </citation>
    <scope>NUCLEOTIDE SEQUENCE [LARGE SCALE GENOMIC DNA]</scope>
    <source>
        <strain evidence="7 8">CGMCC 1.15824</strain>
    </source>
</reference>
<dbReference type="RefSeq" id="WP_224828480.1">
    <property type="nucleotide sequence ID" value="NZ_JAIVEF010000007.1"/>
</dbReference>
<organism evidence="7 8">
    <name type="scientific">Saliphagus infecundisoli</name>
    <dbReference type="NCBI Taxonomy" id="1849069"/>
    <lineage>
        <taxon>Archaea</taxon>
        <taxon>Methanobacteriati</taxon>
        <taxon>Methanobacteriota</taxon>
        <taxon>Stenosarchaea group</taxon>
        <taxon>Halobacteria</taxon>
        <taxon>Halobacteriales</taxon>
        <taxon>Natrialbaceae</taxon>
        <taxon>Saliphagus</taxon>
    </lineage>
</organism>
<keyword evidence="3" id="KW-0732">Signal</keyword>
<evidence type="ECO:0000256" key="5">
    <source>
        <dbReference type="ARBA" id="ARBA00023288"/>
    </source>
</evidence>
<comment type="caution">
    <text evidence="7">The sequence shown here is derived from an EMBL/GenBank/DDBJ whole genome shotgun (WGS) entry which is preliminary data.</text>
</comment>
<evidence type="ECO:0000256" key="1">
    <source>
        <dbReference type="ARBA" id="ARBA00004236"/>
    </source>
</evidence>
<keyword evidence="4" id="KW-0472">Membrane</keyword>
<comment type="subcellular location">
    <subcellularLocation>
        <location evidence="1">Cell membrane</location>
    </subcellularLocation>
</comment>
<dbReference type="AlphaFoldDB" id="A0ABD5QBV1"/>
<accession>A0ABD5QBV1</accession>